<feature type="binding site" evidence="10">
    <location>
        <position position="182"/>
    </location>
    <ligand>
        <name>[4Fe-4S] cluster</name>
        <dbReference type="ChEBI" id="CHEBI:49883"/>
        <label>2</label>
    </ligand>
</feature>
<evidence type="ECO:0000256" key="4">
    <source>
        <dbReference type="ARBA" id="ARBA00022737"/>
    </source>
</evidence>
<feature type="domain" description="4Fe-4S ferredoxin-type" evidence="12">
    <location>
        <begin position="209"/>
        <end position="240"/>
    </location>
</feature>
<evidence type="ECO:0000256" key="11">
    <source>
        <dbReference type="SAM" id="MobiDB-lite"/>
    </source>
</evidence>
<evidence type="ECO:0000256" key="10">
    <source>
        <dbReference type="HAMAP-Rule" id="MF_00463"/>
    </source>
</evidence>
<dbReference type="HAMAP" id="MF_00463">
    <property type="entry name" value="RsxB_RnfB"/>
    <property type="match status" value="1"/>
</dbReference>
<protein>
    <recommendedName>
        <fullName evidence="10">Ion-translocating oxidoreductase complex subunit B</fullName>
        <ecNumber evidence="10">7.-.-.-</ecNumber>
    </recommendedName>
    <alternativeName>
        <fullName evidence="10">Rnf electron transport complex subunit B</fullName>
    </alternativeName>
</protein>
<keyword evidence="9 10" id="KW-0472">Membrane</keyword>
<feature type="binding site" evidence="10">
    <location>
        <position position="142"/>
    </location>
    <ligand>
        <name>[4Fe-4S] cluster</name>
        <dbReference type="ChEBI" id="CHEBI:49883"/>
        <label>2</label>
    </ligand>
</feature>
<dbReference type="EMBL" id="FXTB01000001">
    <property type="protein sequence ID" value="SMO34618.1"/>
    <property type="molecule type" value="Genomic_DNA"/>
</dbReference>
<dbReference type="AlphaFoldDB" id="A0A521AIN5"/>
<feature type="compositionally biased region" description="Basic and acidic residues" evidence="11">
    <location>
        <begin position="327"/>
        <end position="343"/>
    </location>
</feature>
<dbReference type="Gene3D" id="3.30.70.20">
    <property type="match status" value="2"/>
</dbReference>
<feature type="region of interest" description="Hydrophobic" evidence="10">
    <location>
        <begin position="1"/>
        <end position="26"/>
    </location>
</feature>
<feature type="binding site" evidence="10">
    <location>
        <position position="49"/>
    </location>
    <ligand>
        <name>[4Fe-4S] cluster</name>
        <dbReference type="ChEBI" id="CHEBI:49883"/>
        <label>1</label>
    </ligand>
</feature>
<evidence type="ECO:0000256" key="5">
    <source>
        <dbReference type="ARBA" id="ARBA00022967"/>
    </source>
</evidence>
<dbReference type="Pfam" id="PF04060">
    <property type="entry name" value="FeS"/>
    <property type="match status" value="1"/>
</dbReference>
<dbReference type="NCBIfam" id="NF005504">
    <property type="entry name" value="PRK07118.1-3"/>
    <property type="match status" value="1"/>
</dbReference>
<dbReference type="PROSITE" id="PS51379">
    <property type="entry name" value="4FE4S_FER_2"/>
    <property type="match status" value="3"/>
</dbReference>
<evidence type="ECO:0000256" key="8">
    <source>
        <dbReference type="ARBA" id="ARBA00023014"/>
    </source>
</evidence>
<dbReference type="CDD" id="cd10549">
    <property type="entry name" value="MtMvhB_like"/>
    <property type="match status" value="1"/>
</dbReference>
<dbReference type="InterPro" id="IPR050395">
    <property type="entry name" value="4Fe4S_Ferredoxin_RnfB"/>
</dbReference>
<dbReference type="InterPro" id="IPR010207">
    <property type="entry name" value="Elect_transpt_cplx_RnfB/RsxB"/>
</dbReference>
<dbReference type="GO" id="GO:0022900">
    <property type="term" value="P:electron transport chain"/>
    <property type="evidence" value="ECO:0007669"/>
    <property type="project" value="UniProtKB-UniRule"/>
</dbReference>
<keyword evidence="8 10" id="KW-0411">Iron-sulfur</keyword>
<feature type="binding site" evidence="10">
    <location>
        <position position="152"/>
    </location>
    <ligand>
        <name>[4Fe-4S] cluster</name>
        <dbReference type="ChEBI" id="CHEBI:49883"/>
        <label>3</label>
    </ligand>
</feature>
<dbReference type="GO" id="GO:0005886">
    <property type="term" value="C:plasma membrane"/>
    <property type="evidence" value="ECO:0007669"/>
    <property type="project" value="UniProtKB-SubCell"/>
</dbReference>
<dbReference type="Gene3D" id="1.10.15.40">
    <property type="entry name" value="Electron transport complex subunit B, putative Fe-S cluster"/>
    <property type="match status" value="1"/>
</dbReference>
<organism evidence="14 15">
    <name type="scientific">Saccharicrinis carchari</name>
    <dbReference type="NCBI Taxonomy" id="1168039"/>
    <lineage>
        <taxon>Bacteria</taxon>
        <taxon>Pseudomonadati</taxon>
        <taxon>Bacteroidota</taxon>
        <taxon>Bacteroidia</taxon>
        <taxon>Marinilabiliales</taxon>
        <taxon>Marinilabiliaceae</taxon>
        <taxon>Saccharicrinis</taxon>
    </lineage>
</organism>
<evidence type="ECO:0000313" key="15">
    <source>
        <dbReference type="Proteomes" id="UP000319040"/>
    </source>
</evidence>
<keyword evidence="7 10" id="KW-0408">Iron</keyword>
<feature type="binding site" evidence="10">
    <location>
        <position position="172"/>
    </location>
    <ligand>
        <name>[4Fe-4S] cluster</name>
        <dbReference type="ChEBI" id="CHEBI:49883"/>
        <label>3</label>
    </ligand>
</feature>
<keyword evidence="2 10" id="KW-0004">4Fe-4S</keyword>
<gene>
    <name evidence="10" type="primary">rnfB</name>
    <name evidence="14" type="ORF">SAMN06265379_101161</name>
</gene>
<comment type="caution">
    <text evidence="10">Lacks conserved residue(s) required for the propagation of feature annotation.</text>
</comment>
<feature type="domain" description="4Fe-4S ferredoxin-type" evidence="12">
    <location>
        <begin position="242"/>
        <end position="269"/>
    </location>
</feature>
<evidence type="ECO:0000256" key="3">
    <source>
        <dbReference type="ARBA" id="ARBA00022723"/>
    </source>
</evidence>
<dbReference type="GO" id="GO:0009055">
    <property type="term" value="F:electron transfer activity"/>
    <property type="evidence" value="ECO:0007669"/>
    <property type="project" value="InterPro"/>
</dbReference>
<comment type="cofactor">
    <cofactor evidence="10">
        <name>[4Fe-4S] cluster</name>
        <dbReference type="ChEBI" id="CHEBI:49883"/>
    </cofactor>
    <text evidence="10">Binds 3 [4Fe-4S] clusters.</text>
</comment>
<reference evidence="14 15" key="1">
    <citation type="submission" date="2017-05" db="EMBL/GenBank/DDBJ databases">
        <authorList>
            <person name="Varghese N."/>
            <person name="Submissions S."/>
        </authorList>
    </citation>
    <scope>NUCLEOTIDE SEQUENCE [LARGE SCALE GENOMIC DNA]</scope>
    <source>
        <strain evidence="14 15">DSM 27040</strain>
    </source>
</reference>
<feature type="binding site" evidence="10">
    <location>
        <position position="75"/>
    </location>
    <ligand>
        <name>[4Fe-4S] cluster</name>
        <dbReference type="ChEBI" id="CHEBI:49883"/>
        <label>1</label>
    </ligand>
</feature>
<comment type="function">
    <text evidence="10">Part of a membrane-bound complex that couples electron transfer with translocation of ions across the membrane.</text>
</comment>
<sequence length="343" mass="36007">MNVVVITILTLAVLGTVAALVLYFVAQKFKVFEDPRIDLVEEALPAANCGGCGLPGCRAFAEALVKSDDISALNCPVGGADTMNTVAEILGKEASTAAPLIAVVRCFGTCDNRPKTNHYDGAGSCAVSASLYGGDTGCSYGCLGEGDCVAACNFDAMYMDPDTGLPVIKDNCVACGACVDACPKDIIELRKVGPKGRRIFVSCINKDKGGVARKACDVACIGCGKCVKVCPFDAITMENNLAYIDYEKCKLCRKCVPVCPTNAIHEINFPPPKVKPAAESAKKRVTEKAVVDKPAANKGATENPIANTNVSEKTSTKQPTSSQSADAVKKDNNKSSDNKNKEE</sequence>
<dbReference type="PANTHER" id="PTHR43560">
    <property type="entry name" value="ION-TRANSLOCATING OXIDOREDUCTASE COMPLEX SUBUNIT B"/>
    <property type="match status" value="1"/>
</dbReference>
<feature type="binding site" evidence="10">
    <location>
        <position position="138"/>
    </location>
    <ligand>
        <name>[4Fe-4S] cluster</name>
        <dbReference type="ChEBI" id="CHEBI:49883"/>
        <label>2</label>
    </ligand>
</feature>
<dbReference type="Pfam" id="PF14697">
    <property type="entry name" value="Fer4_21"/>
    <property type="match status" value="1"/>
</dbReference>
<evidence type="ECO:0000256" key="2">
    <source>
        <dbReference type="ARBA" id="ARBA00022485"/>
    </source>
</evidence>
<evidence type="ECO:0000256" key="9">
    <source>
        <dbReference type="ARBA" id="ARBA00023136"/>
    </source>
</evidence>
<keyword evidence="10" id="KW-1003">Cell membrane</keyword>
<dbReference type="SUPFAM" id="SSF54862">
    <property type="entry name" value="4Fe-4S ferredoxins"/>
    <property type="match status" value="2"/>
</dbReference>
<feature type="domain" description="4Fe-4S ferredoxin-type" evidence="12">
    <location>
        <begin position="163"/>
        <end position="192"/>
    </location>
</feature>
<evidence type="ECO:0000256" key="6">
    <source>
        <dbReference type="ARBA" id="ARBA00022982"/>
    </source>
</evidence>
<feature type="domain" description="4Fe-4S" evidence="13">
    <location>
        <begin position="32"/>
        <end position="92"/>
    </location>
</feature>
<evidence type="ECO:0000256" key="1">
    <source>
        <dbReference type="ARBA" id="ARBA00022448"/>
    </source>
</evidence>
<dbReference type="Proteomes" id="UP000319040">
    <property type="component" value="Unassembled WGS sequence"/>
</dbReference>
<comment type="subcellular location">
    <subcellularLocation>
        <location evidence="10">Cell membrane</location>
    </subcellularLocation>
</comment>
<keyword evidence="5 10" id="KW-1278">Translocase</keyword>
<feature type="compositionally biased region" description="Low complexity" evidence="11">
    <location>
        <begin position="311"/>
        <end position="324"/>
    </location>
</feature>
<dbReference type="Pfam" id="PF12838">
    <property type="entry name" value="Fer4_7"/>
    <property type="match status" value="1"/>
</dbReference>
<accession>A0A521AIN5</accession>
<dbReference type="InterPro" id="IPR007202">
    <property type="entry name" value="4Fe-4S_dom"/>
</dbReference>
<keyword evidence="4 10" id="KW-0677">Repeat</keyword>
<dbReference type="EC" id="7.-.-.-" evidence="10"/>
<feature type="binding site" evidence="10">
    <location>
        <position position="175"/>
    </location>
    <ligand>
        <name>[4Fe-4S] cluster</name>
        <dbReference type="ChEBI" id="CHEBI:49883"/>
        <label>3</label>
    </ligand>
</feature>
<dbReference type="OrthoDB" id="9789936at2"/>
<dbReference type="InterPro" id="IPR017896">
    <property type="entry name" value="4Fe4S_Fe-S-bd"/>
</dbReference>
<keyword evidence="6 10" id="KW-0249">Electron transport</keyword>
<dbReference type="RefSeq" id="WP_142531576.1">
    <property type="nucleotide sequence ID" value="NZ_FXTB01000001.1"/>
</dbReference>
<keyword evidence="3 10" id="KW-0479">Metal-binding</keyword>
<comment type="similarity">
    <text evidence="10">Belongs to the 4Fe4S bacterial-type ferredoxin family. RnfB subfamily.</text>
</comment>
<feature type="binding site" evidence="10">
    <location>
        <position position="178"/>
    </location>
    <ligand>
        <name>[4Fe-4S] cluster</name>
        <dbReference type="ChEBI" id="CHEBI:49883"/>
        <label>3</label>
    </ligand>
</feature>
<feature type="binding site" evidence="10">
    <location>
        <position position="57"/>
    </location>
    <ligand>
        <name>[4Fe-4S] cluster</name>
        <dbReference type="ChEBI" id="CHEBI:49883"/>
        <label>1</label>
    </ligand>
</feature>
<comment type="subunit">
    <text evidence="10">The complex is composed of six subunits: RnfA, RnfB, RnfC, RnfD, RnfE and RnfG.</text>
</comment>
<feature type="binding site" evidence="10">
    <location>
        <position position="52"/>
    </location>
    <ligand>
        <name>[4Fe-4S] cluster</name>
        <dbReference type="ChEBI" id="CHEBI:49883"/>
        <label>1</label>
    </ligand>
</feature>
<feature type="compositionally biased region" description="Basic and acidic residues" evidence="11">
    <location>
        <begin position="280"/>
        <end position="291"/>
    </location>
</feature>
<evidence type="ECO:0000259" key="13">
    <source>
        <dbReference type="PROSITE" id="PS51656"/>
    </source>
</evidence>
<keyword evidence="15" id="KW-1185">Reference proteome</keyword>
<dbReference type="GO" id="GO:0046872">
    <property type="term" value="F:metal ion binding"/>
    <property type="evidence" value="ECO:0007669"/>
    <property type="project" value="UniProtKB-KW"/>
</dbReference>
<evidence type="ECO:0000259" key="12">
    <source>
        <dbReference type="PROSITE" id="PS51379"/>
    </source>
</evidence>
<dbReference type="GO" id="GO:0051539">
    <property type="term" value="F:4 iron, 4 sulfur cluster binding"/>
    <property type="evidence" value="ECO:0007669"/>
    <property type="project" value="UniProtKB-UniRule"/>
</dbReference>
<dbReference type="PANTHER" id="PTHR43560:SF1">
    <property type="entry name" value="ION-TRANSLOCATING OXIDOREDUCTASE COMPLEX SUBUNIT B"/>
    <property type="match status" value="1"/>
</dbReference>
<keyword evidence="1 10" id="KW-0813">Transport</keyword>
<name>A0A521AIN5_SACCC</name>
<dbReference type="InterPro" id="IPR017900">
    <property type="entry name" value="4Fe4S_Fe_S_CS"/>
</dbReference>
<dbReference type="NCBIfam" id="TIGR01944">
    <property type="entry name" value="rnfB"/>
    <property type="match status" value="1"/>
</dbReference>
<evidence type="ECO:0000313" key="14">
    <source>
        <dbReference type="EMBL" id="SMO34618.1"/>
    </source>
</evidence>
<feature type="region of interest" description="Disordered" evidence="11">
    <location>
        <begin position="270"/>
        <end position="343"/>
    </location>
</feature>
<proteinExistence type="inferred from homology"/>
<feature type="binding site" evidence="10">
    <location>
        <position position="148"/>
    </location>
    <ligand>
        <name>[4Fe-4S] cluster</name>
        <dbReference type="ChEBI" id="CHEBI:49883"/>
        <label>2</label>
    </ligand>
</feature>
<dbReference type="PROSITE" id="PS51656">
    <property type="entry name" value="4FE4S"/>
    <property type="match status" value="1"/>
</dbReference>
<evidence type="ECO:0000256" key="7">
    <source>
        <dbReference type="ARBA" id="ARBA00023004"/>
    </source>
</evidence>
<dbReference type="PROSITE" id="PS00198">
    <property type="entry name" value="4FE4S_FER_1"/>
    <property type="match status" value="3"/>
</dbReference>